<comment type="caution">
    <text evidence="1">The sequence shown here is derived from an EMBL/GenBank/DDBJ whole genome shotgun (WGS) entry which is preliminary data.</text>
</comment>
<gene>
    <name evidence="1" type="ORF">KSP39_PZI004495</name>
</gene>
<evidence type="ECO:0000313" key="2">
    <source>
        <dbReference type="Proteomes" id="UP001418222"/>
    </source>
</evidence>
<evidence type="ECO:0000313" key="1">
    <source>
        <dbReference type="EMBL" id="KAK8950959.1"/>
    </source>
</evidence>
<organism evidence="1 2">
    <name type="scientific">Platanthera zijinensis</name>
    <dbReference type="NCBI Taxonomy" id="2320716"/>
    <lineage>
        <taxon>Eukaryota</taxon>
        <taxon>Viridiplantae</taxon>
        <taxon>Streptophyta</taxon>
        <taxon>Embryophyta</taxon>
        <taxon>Tracheophyta</taxon>
        <taxon>Spermatophyta</taxon>
        <taxon>Magnoliopsida</taxon>
        <taxon>Liliopsida</taxon>
        <taxon>Asparagales</taxon>
        <taxon>Orchidaceae</taxon>
        <taxon>Orchidoideae</taxon>
        <taxon>Orchideae</taxon>
        <taxon>Orchidinae</taxon>
        <taxon>Platanthera</taxon>
    </lineage>
</organism>
<proteinExistence type="predicted"/>
<accession>A0AAP0BVT7</accession>
<protein>
    <submittedName>
        <fullName evidence="1">Uncharacterized protein</fullName>
    </submittedName>
</protein>
<keyword evidence="2" id="KW-1185">Reference proteome</keyword>
<reference evidence="1 2" key="1">
    <citation type="journal article" date="2022" name="Nat. Plants">
        <title>Genomes of leafy and leafless Platanthera orchids illuminate the evolution of mycoheterotrophy.</title>
        <authorList>
            <person name="Li M.H."/>
            <person name="Liu K.W."/>
            <person name="Li Z."/>
            <person name="Lu H.C."/>
            <person name="Ye Q.L."/>
            <person name="Zhang D."/>
            <person name="Wang J.Y."/>
            <person name="Li Y.F."/>
            <person name="Zhong Z.M."/>
            <person name="Liu X."/>
            <person name="Yu X."/>
            <person name="Liu D.K."/>
            <person name="Tu X.D."/>
            <person name="Liu B."/>
            <person name="Hao Y."/>
            <person name="Liao X.Y."/>
            <person name="Jiang Y.T."/>
            <person name="Sun W.H."/>
            <person name="Chen J."/>
            <person name="Chen Y.Q."/>
            <person name="Ai Y."/>
            <person name="Zhai J.W."/>
            <person name="Wu S.S."/>
            <person name="Zhou Z."/>
            <person name="Hsiao Y.Y."/>
            <person name="Wu W.L."/>
            <person name="Chen Y.Y."/>
            <person name="Lin Y.F."/>
            <person name="Hsu J.L."/>
            <person name="Li C.Y."/>
            <person name="Wang Z.W."/>
            <person name="Zhao X."/>
            <person name="Zhong W.Y."/>
            <person name="Ma X.K."/>
            <person name="Ma L."/>
            <person name="Huang J."/>
            <person name="Chen G.Z."/>
            <person name="Huang M.Z."/>
            <person name="Huang L."/>
            <person name="Peng D.H."/>
            <person name="Luo Y.B."/>
            <person name="Zou S.Q."/>
            <person name="Chen S.P."/>
            <person name="Lan S."/>
            <person name="Tsai W.C."/>
            <person name="Van de Peer Y."/>
            <person name="Liu Z.J."/>
        </authorList>
    </citation>
    <scope>NUCLEOTIDE SEQUENCE [LARGE SCALE GENOMIC DNA]</scope>
    <source>
        <strain evidence="1">Lor287</strain>
    </source>
</reference>
<dbReference type="AlphaFoldDB" id="A0AAP0BVT7"/>
<dbReference type="EMBL" id="JBBWWQ010000003">
    <property type="protein sequence ID" value="KAK8950959.1"/>
    <property type="molecule type" value="Genomic_DNA"/>
</dbReference>
<sequence>MGTSSLWCCGLNPFSYSMIRPHLSMGIKASGCVYCHHLSAQPAINIWALLLLLYGVPLCSQNRKSWPRWSCRHSIITGHSMSVRSNKKNVYLNYQYMAASDVFFGGNLY</sequence>
<dbReference type="Proteomes" id="UP001418222">
    <property type="component" value="Unassembled WGS sequence"/>
</dbReference>
<name>A0AAP0BVT7_9ASPA</name>